<sequence>MPRVFNSVSFPIYKYMYLSAINSDQGLLLIAAFMLIIMNSIRILPIYTATFALMEWIHKTINTSIKKFIYIFMVLMIIPSIYHLIYCIYDIRYNFGMTSILVISAMTIFSIREMKYISITKKSIFIIILLIGFQWLDIVPTLSDYGFGNGEISRDIKYISAIINTDSILTFISWFLFCIFTVNALLIYKIFVDQNKALIDIEITRKIKKELDEARLNNIKARSIEETQNLVHDLKTPLTTIQVYASLIEMTEIDVKCHDYAAKILSSVNQLNCMISEILQENKKRMVTIEELFDSILSQISTYDIADILKVNIACSADIIYMNKIRMSRAIINIIKNSIDSIDKENPMIDIQVTKNIDQINIKISDNGKGIQQEALSRIWERGFSTKNSFGIGLGFAKTVIENHNGTIAVNSTEGQKTQVLIELPCGFQKEIAES</sequence>
<keyword evidence="11" id="KW-0812">Transmembrane</keyword>
<dbReference type="InterPro" id="IPR004358">
    <property type="entry name" value="Sig_transdc_His_kin-like_C"/>
</dbReference>
<dbReference type="InterPro" id="IPR005467">
    <property type="entry name" value="His_kinase_dom"/>
</dbReference>
<accession>A0A1G9FR77</accession>
<evidence type="ECO:0000256" key="11">
    <source>
        <dbReference type="SAM" id="Phobius"/>
    </source>
</evidence>
<dbReference type="Pfam" id="PF00512">
    <property type="entry name" value="HisKA"/>
    <property type="match status" value="1"/>
</dbReference>
<dbReference type="InterPro" id="IPR036890">
    <property type="entry name" value="HATPase_C_sf"/>
</dbReference>
<evidence type="ECO:0000256" key="10">
    <source>
        <dbReference type="ARBA" id="ARBA00023012"/>
    </source>
</evidence>
<keyword evidence="14" id="KW-1185">Reference proteome</keyword>
<feature type="transmembrane region" description="Helical" evidence="11">
    <location>
        <begin position="167"/>
        <end position="188"/>
    </location>
</feature>
<dbReference type="Gene3D" id="3.30.565.10">
    <property type="entry name" value="Histidine kinase-like ATPase, C-terminal domain"/>
    <property type="match status" value="1"/>
</dbReference>
<dbReference type="SUPFAM" id="SSF55874">
    <property type="entry name" value="ATPase domain of HSP90 chaperone/DNA topoisomerase II/histidine kinase"/>
    <property type="match status" value="1"/>
</dbReference>
<keyword evidence="8 13" id="KW-0418">Kinase</keyword>
<feature type="transmembrane region" description="Helical" evidence="11">
    <location>
        <begin position="26"/>
        <end position="47"/>
    </location>
</feature>
<evidence type="ECO:0000256" key="2">
    <source>
        <dbReference type="ARBA" id="ARBA00004651"/>
    </source>
</evidence>
<dbReference type="SUPFAM" id="SSF47384">
    <property type="entry name" value="Homodimeric domain of signal transducing histidine kinase"/>
    <property type="match status" value="1"/>
</dbReference>
<keyword evidence="10" id="KW-0902">Two-component regulatory system</keyword>
<evidence type="ECO:0000313" key="14">
    <source>
        <dbReference type="Proteomes" id="UP000198718"/>
    </source>
</evidence>
<evidence type="ECO:0000256" key="5">
    <source>
        <dbReference type="ARBA" id="ARBA00022553"/>
    </source>
</evidence>
<dbReference type="GO" id="GO:0005886">
    <property type="term" value="C:plasma membrane"/>
    <property type="evidence" value="ECO:0007669"/>
    <property type="project" value="UniProtKB-SubCell"/>
</dbReference>
<protein>
    <recommendedName>
        <fullName evidence="3">histidine kinase</fullName>
        <ecNumber evidence="3">2.7.13.3</ecNumber>
    </recommendedName>
</protein>
<evidence type="ECO:0000256" key="3">
    <source>
        <dbReference type="ARBA" id="ARBA00012438"/>
    </source>
</evidence>
<keyword evidence="6" id="KW-0808">Transferase</keyword>
<feature type="transmembrane region" description="Helical" evidence="11">
    <location>
        <begin position="91"/>
        <end position="111"/>
    </location>
</feature>
<proteinExistence type="predicted"/>
<evidence type="ECO:0000256" key="1">
    <source>
        <dbReference type="ARBA" id="ARBA00000085"/>
    </source>
</evidence>
<dbReference type="SMART" id="SM00388">
    <property type="entry name" value="HisKA"/>
    <property type="match status" value="1"/>
</dbReference>
<dbReference type="PROSITE" id="PS50109">
    <property type="entry name" value="HIS_KIN"/>
    <property type="match status" value="1"/>
</dbReference>
<dbReference type="Proteomes" id="UP000198718">
    <property type="component" value="Unassembled WGS sequence"/>
</dbReference>
<dbReference type="InterPro" id="IPR003661">
    <property type="entry name" value="HisK_dim/P_dom"/>
</dbReference>
<reference evidence="13 14" key="1">
    <citation type="submission" date="2016-10" db="EMBL/GenBank/DDBJ databases">
        <authorList>
            <person name="de Groot N.N."/>
        </authorList>
    </citation>
    <scope>NUCLEOTIDE SEQUENCE [LARGE SCALE GENOMIC DNA]</scope>
    <source>
        <strain evidence="13 14">DSM 18346</strain>
    </source>
</reference>
<dbReference type="GO" id="GO:0005524">
    <property type="term" value="F:ATP binding"/>
    <property type="evidence" value="ECO:0007669"/>
    <property type="project" value="UniProtKB-KW"/>
</dbReference>
<dbReference type="PANTHER" id="PTHR44936:SF10">
    <property type="entry name" value="SENSOR PROTEIN RSTB"/>
    <property type="match status" value="1"/>
</dbReference>
<evidence type="ECO:0000259" key="12">
    <source>
        <dbReference type="PROSITE" id="PS50109"/>
    </source>
</evidence>
<keyword evidence="5" id="KW-0597">Phosphoprotein</keyword>
<name>A0A1G9FR77_9FIRM</name>
<dbReference type="InterPro" id="IPR003594">
    <property type="entry name" value="HATPase_dom"/>
</dbReference>
<dbReference type="GO" id="GO:0000155">
    <property type="term" value="F:phosphorelay sensor kinase activity"/>
    <property type="evidence" value="ECO:0007669"/>
    <property type="project" value="InterPro"/>
</dbReference>
<dbReference type="Pfam" id="PF02518">
    <property type="entry name" value="HATPase_c"/>
    <property type="match status" value="1"/>
</dbReference>
<dbReference type="SMART" id="SM00387">
    <property type="entry name" value="HATPase_c"/>
    <property type="match status" value="1"/>
</dbReference>
<keyword evidence="11" id="KW-1133">Transmembrane helix</keyword>
<evidence type="ECO:0000256" key="8">
    <source>
        <dbReference type="ARBA" id="ARBA00022777"/>
    </source>
</evidence>
<keyword evidence="7" id="KW-0547">Nucleotide-binding</keyword>
<keyword evidence="9" id="KW-0067">ATP-binding</keyword>
<dbReference type="InterPro" id="IPR036097">
    <property type="entry name" value="HisK_dim/P_sf"/>
</dbReference>
<feature type="transmembrane region" description="Helical" evidence="11">
    <location>
        <begin position="123"/>
        <end position="147"/>
    </location>
</feature>
<keyword evidence="4" id="KW-1003">Cell membrane</keyword>
<evidence type="ECO:0000256" key="9">
    <source>
        <dbReference type="ARBA" id="ARBA00022840"/>
    </source>
</evidence>
<organism evidence="13 14">
    <name type="scientific">Natronincola ferrireducens</name>
    <dbReference type="NCBI Taxonomy" id="393762"/>
    <lineage>
        <taxon>Bacteria</taxon>
        <taxon>Bacillati</taxon>
        <taxon>Bacillota</taxon>
        <taxon>Clostridia</taxon>
        <taxon>Peptostreptococcales</taxon>
        <taxon>Natronincolaceae</taxon>
        <taxon>Natronincola</taxon>
    </lineage>
</organism>
<evidence type="ECO:0000256" key="7">
    <source>
        <dbReference type="ARBA" id="ARBA00022741"/>
    </source>
</evidence>
<comment type="catalytic activity">
    <reaction evidence="1">
        <text>ATP + protein L-histidine = ADP + protein N-phospho-L-histidine.</text>
        <dbReference type="EC" id="2.7.13.3"/>
    </reaction>
</comment>
<feature type="transmembrane region" description="Helical" evidence="11">
    <location>
        <begin position="68"/>
        <end position="85"/>
    </location>
</feature>
<dbReference type="CDD" id="cd00082">
    <property type="entry name" value="HisKA"/>
    <property type="match status" value="1"/>
</dbReference>
<dbReference type="EMBL" id="FNFP01000005">
    <property type="protein sequence ID" value="SDK90916.1"/>
    <property type="molecule type" value="Genomic_DNA"/>
</dbReference>
<dbReference type="STRING" id="393762.SAMN05660472_02221"/>
<evidence type="ECO:0000313" key="13">
    <source>
        <dbReference type="EMBL" id="SDK90916.1"/>
    </source>
</evidence>
<evidence type="ECO:0000256" key="4">
    <source>
        <dbReference type="ARBA" id="ARBA00022475"/>
    </source>
</evidence>
<dbReference type="PRINTS" id="PR00344">
    <property type="entry name" value="BCTRLSENSOR"/>
</dbReference>
<keyword evidence="11" id="KW-0472">Membrane</keyword>
<feature type="domain" description="Histidine kinase" evidence="12">
    <location>
        <begin position="229"/>
        <end position="428"/>
    </location>
</feature>
<dbReference type="Gene3D" id="1.10.287.130">
    <property type="match status" value="1"/>
</dbReference>
<dbReference type="InterPro" id="IPR050980">
    <property type="entry name" value="2C_sensor_his_kinase"/>
</dbReference>
<comment type="subcellular location">
    <subcellularLocation>
        <location evidence="2">Cell membrane</location>
        <topology evidence="2">Multi-pass membrane protein</topology>
    </subcellularLocation>
</comment>
<evidence type="ECO:0000256" key="6">
    <source>
        <dbReference type="ARBA" id="ARBA00022679"/>
    </source>
</evidence>
<gene>
    <name evidence="13" type="ORF">SAMN05660472_02221</name>
</gene>
<dbReference type="PANTHER" id="PTHR44936">
    <property type="entry name" value="SENSOR PROTEIN CREC"/>
    <property type="match status" value="1"/>
</dbReference>
<dbReference type="AlphaFoldDB" id="A0A1G9FR77"/>
<dbReference type="EC" id="2.7.13.3" evidence="3"/>